<reference evidence="2 3" key="1">
    <citation type="submission" date="2021-03" db="EMBL/GenBank/DDBJ databases">
        <title>Complete genome of Polaribacter_sp.SM13.</title>
        <authorList>
            <person name="Jeong S.W."/>
            <person name="Bae J.W."/>
        </authorList>
    </citation>
    <scope>NUCLEOTIDE SEQUENCE [LARGE SCALE GENOMIC DNA]</scope>
    <source>
        <strain evidence="2 3">SM13</strain>
    </source>
</reference>
<protein>
    <submittedName>
        <fullName evidence="2">SprT-like domain-containing protein</fullName>
    </submittedName>
</protein>
<evidence type="ECO:0000313" key="3">
    <source>
        <dbReference type="Proteomes" id="UP000663920"/>
    </source>
</evidence>
<evidence type="ECO:0000259" key="1">
    <source>
        <dbReference type="Pfam" id="PF10263"/>
    </source>
</evidence>
<name>A0A975CSC7_9FLAO</name>
<proteinExistence type="predicted"/>
<organism evidence="2 3">
    <name type="scientific">Polaribacter cellanae</name>
    <dbReference type="NCBI Taxonomy" id="2818493"/>
    <lineage>
        <taxon>Bacteria</taxon>
        <taxon>Pseudomonadati</taxon>
        <taxon>Bacteroidota</taxon>
        <taxon>Flavobacteriia</taxon>
        <taxon>Flavobacteriales</taxon>
        <taxon>Flavobacteriaceae</taxon>
    </lineage>
</organism>
<evidence type="ECO:0000313" key="2">
    <source>
        <dbReference type="EMBL" id="QTE23930.1"/>
    </source>
</evidence>
<dbReference type="InterPro" id="IPR006640">
    <property type="entry name" value="SprT-like_domain"/>
</dbReference>
<sequence>MSKSPIPLGGLEWAVFVPAKAVPFLQFLIEKHNFTLKIVNQRATKHGDFRQLPDGSFQITVNNNLNKYQFLLTLVHEIAHHVTHQKFGRVQPHGKEWKAVFQHLMLPFLNPEIYPKEILPYLANYLKNPKASTDADVNLSLALKGNIAETGKSFIFEIPYGSLFIFKNVIYKRGNKRRTRFECLNMSNKKVYLFNQNVEIEVYDK</sequence>
<dbReference type="GO" id="GO:0006950">
    <property type="term" value="P:response to stress"/>
    <property type="evidence" value="ECO:0007669"/>
    <property type="project" value="UniProtKB-ARBA"/>
</dbReference>
<gene>
    <name evidence="2" type="ORF">J3359_06575</name>
</gene>
<feature type="domain" description="SprT-like" evidence="1">
    <location>
        <begin position="55"/>
        <end position="104"/>
    </location>
</feature>
<accession>A0A975CSC7</accession>
<dbReference type="Proteomes" id="UP000663920">
    <property type="component" value="Chromosome"/>
</dbReference>
<dbReference type="AlphaFoldDB" id="A0A975CSC7"/>
<keyword evidence="3" id="KW-1185">Reference proteome</keyword>
<dbReference type="Pfam" id="PF10263">
    <property type="entry name" value="SprT-like"/>
    <property type="match status" value="1"/>
</dbReference>
<dbReference type="RefSeq" id="WP_208079922.1">
    <property type="nucleotide sequence ID" value="NZ_CP071869.1"/>
</dbReference>
<dbReference type="EMBL" id="CP071869">
    <property type="protein sequence ID" value="QTE23930.1"/>
    <property type="molecule type" value="Genomic_DNA"/>
</dbReference>
<dbReference type="KEGG" id="pcea:J3359_06575"/>